<protein>
    <submittedName>
        <fullName evidence="2">Lipase</fullName>
    </submittedName>
</protein>
<dbReference type="Pfam" id="PF03583">
    <property type="entry name" value="LIP"/>
    <property type="match status" value="1"/>
</dbReference>
<dbReference type="SUPFAM" id="SSF53474">
    <property type="entry name" value="alpha/beta-Hydrolases"/>
    <property type="match status" value="1"/>
</dbReference>
<organism evidence="2 3">
    <name type="scientific">Gordonia desulfuricans</name>
    <dbReference type="NCBI Taxonomy" id="89051"/>
    <lineage>
        <taxon>Bacteria</taxon>
        <taxon>Bacillati</taxon>
        <taxon>Actinomycetota</taxon>
        <taxon>Actinomycetes</taxon>
        <taxon>Mycobacteriales</taxon>
        <taxon>Gordoniaceae</taxon>
        <taxon>Gordonia</taxon>
    </lineage>
</organism>
<feature type="signal peptide" evidence="1">
    <location>
        <begin position="1"/>
        <end position="23"/>
    </location>
</feature>
<dbReference type="EMBL" id="JAADZU010000015">
    <property type="protein sequence ID" value="NDK89291.1"/>
    <property type="molecule type" value="Genomic_DNA"/>
</dbReference>
<evidence type="ECO:0000256" key="1">
    <source>
        <dbReference type="SAM" id="SignalP"/>
    </source>
</evidence>
<dbReference type="InterPro" id="IPR029058">
    <property type="entry name" value="AB_hydrolase_fold"/>
</dbReference>
<reference evidence="2 3" key="1">
    <citation type="submission" date="2020-01" db="EMBL/GenBank/DDBJ databases">
        <title>Investigation of new actinobacteria for the biodesulphurisation of diesel fuel.</title>
        <authorList>
            <person name="Athi Narayanan S.M."/>
        </authorList>
    </citation>
    <scope>NUCLEOTIDE SEQUENCE [LARGE SCALE GENOMIC DNA]</scope>
    <source>
        <strain evidence="2 3">213E</strain>
    </source>
</reference>
<comment type="caution">
    <text evidence="2">The sequence shown here is derived from an EMBL/GenBank/DDBJ whole genome shotgun (WGS) entry which is preliminary data.</text>
</comment>
<evidence type="ECO:0000313" key="2">
    <source>
        <dbReference type="EMBL" id="NDK89291.1"/>
    </source>
</evidence>
<accession>A0A7K3LMK4</accession>
<dbReference type="PANTHER" id="PTHR34853">
    <property type="match status" value="1"/>
</dbReference>
<proteinExistence type="predicted"/>
<evidence type="ECO:0000313" key="3">
    <source>
        <dbReference type="Proteomes" id="UP000466307"/>
    </source>
</evidence>
<feature type="chain" id="PRO_5029725997" evidence="1">
    <location>
        <begin position="24"/>
        <end position="373"/>
    </location>
</feature>
<dbReference type="PIRSF" id="PIRSF029171">
    <property type="entry name" value="Esterase_LipA"/>
    <property type="match status" value="1"/>
</dbReference>
<keyword evidence="1" id="KW-0732">Signal</keyword>
<name>A0A7K3LMK4_9ACTN</name>
<dbReference type="AlphaFoldDB" id="A0A7K3LMK4"/>
<gene>
    <name evidence="2" type="ORF">GYA93_06795</name>
</gene>
<dbReference type="InterPro" id="IPR005152">
    <property type="entry name" value="Lipase_secreted"/>
</dbReference>
<dbReference type="GO" id="GO:0016042">
    <property type="term" value="P:lipid catabolic process"/>
    <property type="evidence" value="ECO:0007669"/>
    <property type="project" value="InterPro"/>
</dbReference>
<dbReference type="GO" id="GO:0004806">
    <property type="term" value="F:triacylglycerol lipase activity"/>
    <property type="evidence" value="ECO:0007669"/>
    <property type="project" value="InterPro"/>
</dbReference>
<dbReference type="Proteomes" id="UP000466307">
    <property type="component" value="Unassembled WGS sequence"/>
</dbReference>
<dbReference type="Gene3D" id="3.40.50.1820">
    <property type="entry name" value="alpha/beta hydrolase"/>
    <property type="match status" value="2"/>
</dbReference>
<keyword evidence="3" id="KW-1185">Reference proteome</keyword>
<dbReference type="PANTHER" id="PTHR34853:SF1">
    <property type="entry name" value="LIPASE 5"/>
    <property type="match status" value="1"/>
</dbReference>
<sequence>MSTVGALAVFAGAGVVTTAPASAAPDAGRVLSTEAIAGADLPSGAASGTRLTYVTRDQNGRPAISTGVVYIPSTPAPTGGRRIFSWAHGTTGIADECAPSRTRKGDGVDAPIRDALRSGYAVTATDYAGLGSAGETEYLGGKAAAHSVLDLIRAARARDASLSADWVSVGHSQGGHAALFAGHEAPSYAPELRLREIVAFAPASGVERLMAGVFTPDVPSLGKLNVVSALFLYILAGLDHARPDLHVTDHLTADGKRYLDLARSACNGEVSEAMRSVAPGALLDSSLRTTEFTDALTDYMSVPTSGYPAPIRIDHGVLDPVVPYTLTASLVRSMRSAGTAVDLHTHLRADHTDVVTKALGEVIGSVSSAFGRD</sequence>
<dbReference type="RefSeq" id="WP_059036925.1">
    <property type="nucleotide sequence ID" value="NZ_JAADZU010000015.1"/>
</dbReference>